<dbReference type="Proteomes" id="UP000247810">
    <property type="component" value="Unassembled WGS sequence"/>
</dbReference>
<evidence type="ECO:0000313" key="2">
    <source>
        <dbReference type="Proteomes" id="UP000247810"/>
    </source>
</evidence>
<evidence type="ECO:0000313" key="1">
    <source>
        <dbReference type="EMBL" id="PYH91903.1"/>
    </source>
</evidence>
<proteinExistence type="predicted"/>
<name>A0A319DKY2_9EURO</name>
<reference evidence="1 2" key="1">
    <citation type="submission" date="2018-02" db="EMBL/GenBank/DDBJ databases">
        <title>The genomes of Aspergillus section Nigri reveals drivers in fungal speciation.</title>
        <authorList>
            <consortium name="DOE Joint Genome Institute"/>
            <person name="Vesth T.C."/>
            <person name="Nybo J."/>
            <person name="Theobald S."/>
            <person name="Brandl J."/>
            <person name="Frisvad J.C."/>
            <person name="Nielsen K.F."/>
            <person name="Lyhne E.K."/>
            <person name="Kogle M.E."/>
            <person name="Kuo A."/>
            <person name="Riley R."/>
            <person name="Clum A."/>
            <person name="Nolan M."/>
            <person name="Lipzen A."/>
            <person name="Salamov A."/>
            <person name="Henrissat B."/>
            <person name="Wiebenga A."/>
            <person name="De vries R.P."/>
            <person name="Grigoriev I.V."/>
            <person name="Mortensen U.H."/>
            <person name="Andersen M.R."/>
            <person name="Baker S.E."/>
        </authorList>
    </citation>
    <scope>NUCLEOTIDE SEQUENCE [LARGE SCALE GENOMIC DNA]</scope>
    <source>
        <strain evidence="1 2">CBS 707.79</strain>
    </source>
</reference>
<dbReference type="AlphaFoldDB" id="A0A319DKY2"/>
<accession>A0A319DKY2</accession>
<protein>
    <submittedName>
        <fullName evidence="1">Uncharacterized protein</fullName>
    </submittedName>
</protein>
<sequence length="71" mass="8124">MGWDSTRWLCMVFQKGLFRFPKLRVHERERETPGVCGEGVVVWCGLVWSMRNTSITGQENTANFRAGPPIP</sequence>
<gene>
    <name evidence="1" type="ORF">BO71DRAFT_400978</name>
</gene>
<dbReference type="EMBL" id="KZ825931">
    <property type="protein sequence ID" value="PYH91903.1"/>
    <property type="molecule type" value="Genomic_DNA"/>
</dbReference>
<keyword evidence="2" id="KW-1185">Reference proteome</keyword>
<organism evidence="1 2">
    <name type="scientific">Aspergillus ellipticus CBS 707.79</name>
    <dbReference type="NCBI Taxonomy" id="1448320"/>
    <lineage>
        <taxon>Eukaryota</taxon>
        <taxon>Fungi</taxon>
        <taxon>Dikarya</taxon>
        <taxon>Ascomycota</taxon>
        <taxon>Pezizomycotina</taxon>
        <taxon>Eurotiomycetes</taxon>
        <taxon>Eurotiomycetidae</taxon>
        <taxon>Eurotiales</taxon>
        <taxon>Aspergillaceae</taxon>
        <taxon>Aspergillus</taxon>
        <taxon>Aspergillus subgen. Circumdati</taxon>
    </lineage>
</organism>
<dbReference type="VEuPathDB" id="FungiDB:BO71DRAFT_400978"/>